<proteinExistence type="predicted"/>
<keyword evidence="3" id="KW-1185">Reference proteome</keyword>
<dbReference type="Pfam" id="PF01979">
    <property type="entry name" value="Amidohydro_1"/>
    <property type="match status" value="1"/>
</dbReference>
<dbReference type="InterPro" id="IPR006680">
    <property type="entry name" value="Amidohydro-rel"/>
</dbReference>
<reference evidence="3" key="1">
    <citation type="journal article" date="2019" name="Int. J. Syst. Evol. Microbiol.">
        <title>The Global Catalogue of Microorganisms (GCM) 10K type strain sequencing project: providing services to taxonomists for standard genome sequencing and annotation.</title>
        <authorList>
            <consortium name="The Broad Institute Genomics Platform"/>
            <consortium name="The Broad Institute Genome Sequencing Center for Infectious Disease"/>
            <person name="Wu L."/>
            <person name="Ma J."/>
        </authorList>
    </citation>
    <scope>NUCLEOTIDE SEQUENCE [LARGE SCALE GENOMIC DNA]</scope>
    <source>
        <strain evidence="3">CGMCC 4.7241</strain>
    </source>
</reference>
<dbReference type="InterPro" id="IPR011059">
    <property type="entry name" value="Metal-dep_hydrolase_composite"/>
</dbReference>
<dbReference type="PANTHER" id="PTHR43135:SF3">
    <property type="entry name" value="ALPHA-D-RIBOSE 1-METHYLPHOSPHONATE 5-TRIPHOSPHATE DIPHOSPHATASE"/>
    <property type="match status" value="1"/>
</dbReference>
<name>A0ABV7Y742_9ACTN</name>
<dbReference type="Gene3D" id="3.20.20.140">
    <property type="entry name" value="Metal-dependent hydrolases"/>
    <property type="match status" value="1"/>
</dbReference>
<dbReference type="InterPro" id="IPR032466">
    <property type="entry name" value="Metal_Hydrolase"/>
</dbReference>
<feature type="domain" description="Amidohydrolase-related" evidence="1">
    <location>
        <begin position="87"/>
        <end position="407"/>
    </location>
</feature>
<dbReference type="RefSeq" id="WP_205120326.1">
    <property type="nucleotide sequence ID" value="NZ_JAFBCM010000001.1"/>
</dbReference>
<dbReference type="PANTHER" id="PTHR43135">
    <property type="entry name" value="ALPHA-D-RIBOSE 1-METHYLPHOSPHONATE 5-TRIPHOSPHATE DIPHOSPHATASE"/>
    <property type="match status" value="1"/>
</dbReference>
<accession>A0ABV7Y742</accession>
<dbReference type="InterPro" id="IPR051781">
    <property type="entry name" value="Metallo-dep_Hydrolase"/>
</dbReference>
<dbReference type="Proteomes" id="UP001595699">
    <property type="component" value="Unassembled WGS sequence"/>
</dbReference>
<sequence>MPAPALAGGDPGRFAFRDVRVFDGRRVLDRATVLTARGRIVAVLPGPVRIPADAKVVDGRGRTLLPGLIDAHIHDLGFPRTDPPRFGVTTELDMFNFVDRLRRDLGDYVAQRRSFRPTATADLWTAGTMITVPGGHGSQLDPPLPPDFPWLRPGDDPARHVDSRLAEGSDYVKFVVEPMHLADPWPSVSPRQGRAIVRRARQRGVLSMAHVSTISDTRWLCEAGVDGLVHTPTSHPIDAGTLRLARRSGVFVTSTLSIFHALEDQTALRAVFSDPRVAPYLTPSQRALIETPYPPDFPGDPIDLSLAAANLRALHTAGVPILAGTDGANPGIPNGVGLLAELELLVAAGLRPLDALTAATANPARAFGLADRGRIAPGRRADLVLVDGDPTRDITDLRTISGVWRNGARLDRTAS</sequence>
<organism evidence="2 3">
    <name type="scientific">Tenggerimyces flavus</name>
    <dbReference type="NCBI Taxonomy" id="1708749"/>
    <lineage>
        <taxon>Bacteria</taxon>
        <taxon>Bacillati</taxon>
        <taxon>Actinomycetota</taxon>
        <taxon>Actinomycetes</taxon>
        <taxon>Propionibacteriales</taxon>
        <taxon>Nocardioidaceae</taxon>
        <taxon>Tenggerimyces</taxon>
    </lineage>
</organism>
<evidence type="ECO:0000259" key="1">
    <source>
        <dbReference type="Pfam" id="PF01979"/>
    </source>
</evidence>
<gene>
    <name evidence="2" type="ORF">ACFOUW_03225</name>
</gene>
<dbReference type="SUPFAM" id="SSF51556">
    <property type="entry name" value="Metallo-dependent hydrolases"/>
    <property type="match status" value="1"/>
</dbReference>
<comment type="caution">
    <text evidence="2">The sequence shown here is derived from an EMBL/GenBank/DDBJ whole genome shotgun (WGS) entry which is preliminary data.</text>
</comment>
<dbReference type="SUPFAM" id="SSF51338">
    <property type="entry name" value="Composite domain of metallo-dependent hydrolases"/>
    <property type="match status" value="1"/>
</dbReference>
<evidence type="ECO:0000313" key="3">
    <source>
        <dbReference type="Proteomes" id="UP001595699"/>
    </source>
</evidence>
<dbReference type="Gene3D" id="2.30.40.10">
    <property type="entry name" value="Urease, subunit C, domain 1"/>
    <property type="match status" value="1"/>
</dbReference>
<protein>
    <submittedName>
        <fullName evidence="2">Amidohydrolase family protein</fullName>
    </submittedName>
</protein>
<dbReference type="EMBL" id="JBHRZH010000004">
    <property type="protein sequence ID" value="MFC3759834.1"/>
    <property type="molecule type" value="Genomic_DNA"/>
</dbReference>
<evidence type="ECO:0000313" key="2">
    <source>
        <dbReference type="EMBL" id="MFC3759834.1"/>
    </source>
</evidence>